<evidence type="ECO:0000256" key="1">
    <source>
        <dbReference type="ARBA" id="ARBA00004245"/>
    </source>
</evidence>
<dbReference type="PANTHER" id="PTHR10554">
    <property type="entry name" value="SYNTROPHIN"/>
    <property type="match status" value="1"/>
</dbReference>
<dbReference type="InterPro" id="IPR001478">
    <property type="entry name" value="PDZ"/>
</dbReference>
<dbReference type="eggNOG" id="KOG3549">
    <property type="taxonomic scope" value="Eukaryota"/>
</dbReference>
<sequence length="299" mass="33605">MAGPVSSGYLYMQVAKGELQKVRVKLSREALTIQKEGGPYASPNAQLATGSPIRNGSPGLDSKPGTLSKERNVRITRRKIGGLGMSIRGGRESNLPVAISRIYKDQAAAATNNLYEGDIILEVNGHDLRHATHDEAVAALREGGSEVEIVVTHGSTANGIVRSIEEANEDSHEHSRLILHMCWVWERLKSTNHWNIWKRKFLTIKGPLLQLFEMPPVVTRDWMQSEVVTRDWMQSEVVTRDWMQSEVVTRDWMQSDVTHNLMEIVFHVCTVNQLVVSCHPPAGWYRVSLTFTPKKSYLP</sequence>
<protein>
    <recommendedName>
        <fullName evidence="5">PDZ domain-containing protein</fullName>
    </recommendedName>
</protein>
<dbReference type="InterPro" id="IPR015482">
    <property type="entry name" value="Syntrophin"/>
</dbReference>
<keyword evidence="7" id="KW-1185">Reference proteome</keyword>
<reference evidence="6 7" key="1">
    <citation type="journal article" date="2007" name="Science">
        <title>Sea anemone genome reveals ancestral eumetazoan gene repertoire and genomic organization.</title>
        <authorList>
            <person name="Putnam N.H."/>
            <person name="Srivastava M."/>
            <person name="Hellsten U."/>
            <person name="Dirks B."/>
            <person name="Chapman J."/>
            <person name="Salamov A."/>
            <person name="Terry A."/>
            <person name="Shapiro H."/>
            <person name="Lindquist E."/>
            <person name="Kapitonov V.V."/>
            <person name="Jurka J."/>
            <person name="Genikhovich G."/>
            <person name="Grigoriev I.V."/>
            <person name="Lucas S.M."/>
            <person name="Steele R.E."/>
            <person name="Finnerty J.R."/>
            <person name="Technau U."/>
            <person name="Martindale M.Q."/>
            <person name="Rokhsar D.S."/>
        </authorList>
    </citation>
    <scope>NUCLEOTIDE SEQUENCE [LARGE SCALE GENOMIC DNA]</scope>
    <source>
        <strain evidence="7">CH2 X CH6</strain>
    </source>
</reference>
<keyword evidence="3" id="KW-0963">Cytoplasm</keyword>
<name>A7SHZ9_NEMVE</name>
<keyword evidence="3" id="KW-0206">Cytoskeleton</keyword>
<dbReference type="InParanoid" id="A7SHZ9"/>
<dbReference type="GO" id="GO:0005198">
    <property type="term" value="F:structural molecule activity"/>
    <property type="evidence" value="ECO:0007669"/>
    <property type="project" value="InterPro"/>
</dbReference>
<comment type="similarity">
    <text evidence="2">Belongs to the syntrophin family.</text>
</comment>
<evidence type="ECO:0000256" key="4">
    <source>
        <dbReference type="SAM" id="MobiDB-lite"/>
    </source>
</evidence>
<dbReference type="SMART" id="SM00228">
    <property type="entry name" value="PDZ"/>
    <property type="match status" value="1"/>
</dbReference>
<dbReference type="STRING" id="45351.A7SHZ9"/>
<dbReference type="PhylomeDB" id="A7SHZ9"/>
<dbReference type="AlphaFoldDB" id="A7SHZ9"/>
<dbReference type="HOGENOM" id="CLU_931556_0_0_1"/>
<dbReference type="InterPro" id="IPR036034">
    <property type="entry name" value="PDZ_sf"/>
</dbReference>
<feature type="compositionally biased region" description="Polar residues" evidence="4">
    <location>
        <begin position="43"/>
        <end position="54"/>
    </location>
</feature>
<dbReference type="Gene3D" id="2.30.42.10">
    <property type="match status" value="1"/>
</dbReference>
<evidence type="ECO:0000313" key="6">
    <source>
        <dbReference type="EMBL" id="EDO36661.1"/>
    </source>
</evidence>
<organism evidence="6 7">
    <name type="scientific">Nematostella vectensis</name>
    <name type="common">Starlet sea anemone</name>
    <dbReference type="NCBI Taxonomy" id="45351"/>
    <lineage>
        <taxon>Eukaryota</taxon>
        <taxon>Metazoa</taxon>
        <taxon>Cnidaria</taxon>
        <taxon>Anthozoa</taxon>
        <taxon>Hexacorallia</taxon>
        <taxon>Actiniaria</taxon>
        <taxon>Edwardsiidae</taxon>
        <taxon>Nematostella</taxon>
    </lineage>
</organism>
<dbReference type="EMBL" id="DS469664">
    <property type="protein sequence ID" value="EDO36661.1"/>
    <property type="molecule type" value="Genomic_DNA"/>
</dbReference>
<dbReference type="Proteomes" id="UP000001593">
    <property type="component" value="Unassembled WGS sequence"/>
</dbReference>
<dbReference type="PANTHER" id="PTHR10554:SF1">
    <property type="entry name" value="FI16515P1"/>
    <property type="match status" value="1"/>
</dbReference>
<comment type="subcellular location">
    <subcellularLocation>
        <location evidence="1">Cytoplasm</location>
        <location evidence="1">Cytoskeleton</location>
    </subcellularLocation>
</comment>
<feature type="domain" description="PDZ" evidence="5">
    <location>
        <begin position="72"/>
        <end position="155"/>
    </location>
</feature>
<evidence type="ECO:0000256" key="3">
    <source>
        <dbReference type="ARBA" id="ARBA00023212"/>
    </source>
</evidence>
<evidence type="ECO:0000313" key="7">
    <source>
        <dbReference type="Proteomes" id="UP000001593"/>
    </source>
</evidence>
<evidence type="ECO:0000256" key="2">
    <source>
        <dbReference type="ARBA" id="ARBA00010798"/>
    </source>
</evidence>
<proteinExistence type="inferred from homology"/>
<accession>A7SHZ9</accession>
<dbReference type="SUPFAM" id="SSF50156">
    <property type="entry name" value="PDZ domain-like"/>
    <property type="match status" value="1"/>
</dbReference>
<feature type="region of interest" description="Disordered" evidence="4">
    <location>
        <begin position="35"/>
        <end position="67"/>
    </location>
</feature>
<dbReference type="Pfam" id="PF00595">
    <property type="entry name" value="PDZ"/>
    <property type="match status" value="1"/>
</dbReference>
<gene>
    <name evidence="6" type="ORF">NEMVEDRAFT_v1g212569</name>
</gene>
<dbReference type="GO" id="GO:0005856">
    <property type="term" value="C:cytoskeleton"/>
    <property type="evidence" value="ECO:0007669"/>
    <property type="project" value="UniProtKB-SubCell"/>
</dbReference>
<evidence type="ECO:0000259" key="5">
    <source>
        <dbReference type="PROSITE" id="PS50106"/>
    </source>
</evidence>
<dbReference type="PROSITE" id="PS50106">
    <property type="entry name" value="PDZ"/>
    <property type="match status" value="1"/>
</dbReference>